<keyword evidence="2" id="KW-0067">ATP-binding</keyword>
<protein>
    <recommendedName>
        <fullName evidence="3">Protein kinase domain-containing protein</fullName>
    </recommendedName>
</protein>
<dbReference type="InterPro" id="IPR008271">
    <property type="entry name" value="Ser/Thr_kinase_AS"/>
</dbReference>
<comment type="caution">
    <text evidence="4">The sequence shown here is derived from an EMBL/GenBank/DDBJ whole genome shotgun (WGS) entry which is preliminary data.</text>
</comment>
<dbReference type="PROSITE" id="PS00108">
    <property type="entry name" value="PROTEIN_KINASE_ST"/>
    <property type="match status" value="1"/>
</dbReference>
<dbReference type="InterPro" id="IPR001245">
    <property type="entry name" value="Ser-Thr/Tyr_kinase_cat_dom"/>
</dbReference>
<evidence type="ECO:0000313" key="4">
    <source>
        <dbReference type="EMBL" id="CAE8697364.1"/>
    </source>
</evidence>
<dbReference type="PROSITE" id="PS50011">
    <property type="entry name" value="PROTEIN_KINASE_DOM"/>
    <property type="match status" value="1"/>
</dbReference>
<evidence type="ECO:0000256" key="2">
    <source>
        <dbReference type="ARBA" id="ARBA00022840"/>
    </source>
</evidence>
<dbReference type="GO" id="GO:0004674">
    <property type="term" value="F:protein serine/threonine kinase activity"/>
    <property type="evidence" value="ECO:0007669"/>
    <property type="project" value="TreeGrafter"/>
</dbReference>
<dbReference type="Pfam" id="PF00069">
    <property type="entry name" value="Pkinase"/>
    <property type="match status" value="1"/>
</dbReference>
<proteinExistence type="predicted"/>
<gene>
    <name evidence="4" type="ORF">PGLA2088_LOCUS30269</name>
</gene>
<dbReference type="EMBL" id="CAJNNW010028724">
    <property type="protein sequence ID" value="CAE8697364.1"/>
    <property type="molecule type" value="Genomic_DNA"/>
</dbReference>
<reference evidence="4" key="1">
    <citation type="submission" date="2021-02" db="EMBL/GenBank/DDBJ databases">
        <authorList>
            <person name="Dougan E. K."/>
            <person name="Rhodes N."/>
            <person name="Thang M."/>
            <person name="Chan C."/>
        </authorList>
    </citation>
    <scope>NUCLEOTIDE SEQUENCE</scope>
</reference>
<dbReference type="SMART" id="SM00220">
    <property type="entry name" value="S_TKc"/>
    <property type="match status" value="1"/>
</dbReference>
<name>A0A813KDT1_POLGL</name>
<organism evidence="4 5">
    <name type="scientific">Polarella glacialis</name>
    <name type="common">Dinoflagellate</name>
    <dbReference type="NCBI Taxonomy" id="89957"/>
    <lineage>
        <taxon>Eukaryota</taxon>
        <taxon>Sar</taxon>
        <taxon>Alveolata</taxon>
        <taxon>Dinophyceae</taxon>
        <taxon>Suessiales</taxon>
        <taxon>Suessiaceae</taxon>
        <taxon>Polarella</taxon>
    </lineage>
</organism>
<dbReference type="SUPFAM" id="SSF56112">
    <property type="entry name" value="Protein kinase-like (PK-like)"/>
    <property type="match status" value="1"/>
</dbReference>
<dbReference type="Proteomes" id="UP000626109">
    <property type="component" value="Unassembled WGS sequence"/>
</dbReference>
<dbReference type="AlphaFoldDB" id="A0A813KDT1"/>
<accession>A0A813KDT1</accession>
<dbReference type="PANTHER" id="PTHR44329">
    <property type="entry name" value="SERINE/THREONINE-PROTEIN KINASE TNNI3K-RELATED"/>
    <property type="match status" value="1"/>
</dbReference>
<sequence>MLDCSLFDLLHRQQLVAWKGSITVPMVIGLSEGICGGIAYLHHRNLVHADLKSSNILIDFSSGSTLSPRICDFGHAAVRPVPMPHDRLCTPHWAAPEVLRGEGLGPAADVFSVGMLLWEMLARRLPHKGLSFSQVIAAVGWAGLMPELELVPPQVPARLRALMELCLSFQPSARPSSRWLRLKLLRIPWRVKVEATASLDTFLNGD</sequence>
<dbReference type="InterPro" id="IPR051681">
    <property type="entry name" value="Ser/Thr_Kinases-Pseudokinases"/>
</dbReference>
<keyword evidence="1" id="KW-0547">Nucleotide-binding</keyword>
<evidence type="ECO:0000259" key="3">
    <source>
        <dbReference type="PROSITE" id="PS50011"/>
    </source>
</evidence>
<evidence type="ECO:0000313" key="5">
    <source>
        <dbReference type="Proteomes" id="UP000626109"/>
    </source>
</evidence>
<feature type="domain" description="Protein kinase" evidence="3">
    <location>
        <begin position="1"/>
        <end position="190"/>
    </location>
</feature>
<dbReference type="Gene3D" id="1.10.510.10">
    <property type="entry name" value="Transferase(Phosphotransferase) domain 1"/>
    <property type="match status" value="1"/>
</dbReference>
<dbReference type="InterPro" id="IPR000719">
    <property type="entry name" value="Prot_kinase_dom"/>
</dbReference>
<dbReference type="PANTHER" id="PTHR44329:SF298">
    <property type="entry name" value="MIXED LINEAGE KINASE DOMAIN-LIKE PROTEIN"/>
    <property type="match status" value="1"/>
</dbReference>
<evidence type="ECO:0000256" key="1">
    <source>
        <dbReference type="ARBA" id="ARBA00022741"/>
    </source>
</evidence>
<dbReference type="PRINTS" id="PR00109">
    <property type="entry name" value="TYRKINASE"/>
</dbReference>
<dbReference type="GO" id="GO:0005524">
    <property type="term" value="F:ATP binding"/>
    <property type="evidence" value="ECO:0007669"/>
    <property type="project" value="UniProtKB-KW"/>
</dbReference>
<dbReference type="InterPro" id="IPR011009">
    <property type="entry name" value="Kinase-like_dom_sf"/>
</dbReference>